<dbReference type="InterPro" id="IPR024078">
    <property type="entry name" value="LmbE-like_dom_sf"/>
</dbReference>
<dbReference type="PANTHER" id="PTHR12993:SF11">
    <property type="entry name" value="N-ACETYLGLUCOSAMINYL-PHOSPHATIDYLINOSITOL DE-N-ACETYLASE"/>
    <property type="match status" value="1"/>
</dbReference>
<evidence type="ECO:0000256" key="1">
    <source>
        <dbReference type="ARBA" id="ARBA00022833"/>
    </source>
</evidence>
<proteinExistence type="predicted"/>
<gene>
    <name evidence="2" type="ORF">MBOU_58270</name>
</gene>
<dbReference type="PANTHER" id="PTHR12993">
    <property type="entry name" value="N-ACETYLGLUCOSAMINYL-PHOSPHATIDYLINOSITOL DE-N-ACETYLASE-RELATED"/>
    <property type="match status" value="1"/>
</dbReference>
<protein>
    <submittedName>
        <fullName evidence="2">GlcNAc-PI de-N-acetylase</fullName>
    </submittedName>
</protein>
<dbReference type="GO" id="GO:0016137">
    <property type="term" value="P:glycoside metabolic process"/>
    <property type="evidence" value="ECO:0007669"/>
    <property type="project" value="UniProtKB-ARBA"/>
</dbReference>
<keyword evidence="1" id="KW-0862">Zinc</keyword>
<name>A0A7I9YYR6_MYCBU</name>
<evidence type="ECO:0000313" key="2">
    <source>
        <dbReference type="EMBL" id="GFG93785.1"/>
    </source>
</evidence>
<evidence type="ECO:0000313" key="3">
    <source>
        <dbReference type="Proteomes" id="UP000465360"/>
    </source>
</evidence>
<dbReference type="Gene3D" id="3.40.50.10320">
    <property type="entry name" value="LmbE-like"/>
    <property type="match status" value="1"/>
</dbReference>
<keyword evidence="3" id="KW-1185">Reference proteome</keyword>
<dbReference type="Proteomes" id="UP000465360">
    <property type="component" value="Unassembled WGS sequence"/>
</dbReference>
<dbReference type="InterPro" id="IPR003737">
    <property type="entry name" value="GlcNAc_PI_deacetylase-related"/>
</dbReference>
<organism evidence="2 3">
    <name type="scientific">Mycobacterium bourgelatii</name>
    <dbReference type="NCBI Taxonomy" id="1273442"/>
    <lineage>
        <taxon>Bacteria</taxon>
        <taxon>Bacillati</taxon>
        <taxon>Actinomycetota</taxon>
        <taxon>Actinomycetes</taxon>
        <taxon>Mycobacteriales</taxon>
        <taxon>Mycobacteriaceae</taxon>
        <taxon>Mycobacterium</taxon>
    </lineage>
</organism>
<dbReference type="AlphaFoldDB" id="A0A7I9YYR6"/>
<accession>A0A7I9YYR6</accession>
<dbReference type="EMBL" id="BLKZ01000002">
    <property type="protein sequence ID" value="GFG93785.1"/>
    <property type="molecule type" value="Genomic_DNA"/>
</dbReference>
<dbReference type="Pfam" id="PF02585">
    <property type="entry name" value="PIG-L"/>
    <property type="match status" value="1"/>
</dbReference>
<dbReference type="SUPFAM" id="SSF102588">
    <property type="entry name" value="LmbE-like"/>
    <property type="match status" value="1"/>
</dbReference>
<comment type="caution">
    <text evidence="2">The sequence shown here is derived from an EMBL/GenBank/DDBJ whole genome shotgun (WGS) entry which is preliminary data.</text>
</comment>
<dbReference type="GO" id="GO:0016811">
    <property type="term" value="F:hydrolase activity, acting on carbon-nitrogen (but not peptide) bonds, in linear amides"/>
    <property type="evidence" value="ECO:0007669"/>
    <property type="project" value="TreeGrafter"/>
</dbReference>
<sequence>MRTDGILQVMATVVAFHAHPDDEAILTGGTLAKAAAAGHRVVLVTATDGRMDSVPDDTRINELRSSATILGVHRLECLGYADSGYGPDFYPDPPGRVRFARADVDEAAQRLASILREEDAQLLLSYERNGGYGHRDHMHVHRVGKRAAELAGTQRVLEATMPRETLIRVGDVARLLRLPAPYEPDVARAAYAPRATITHRIDVRQFVRQKGHALSAHKSQAGDGLGARLLRLSLRLPPRVLGAFLRYEWFVDPAAPAGTARSDIFA</sequence>
<reference evidence="2 3" key="1">
    <citation type="journal article" date="2019" name="Emerg. Microbes Infect.">
        <title>Comprehensive subspecies identification of 175 nontuberculous mycobacteria species based on 7547 genomic profiles.</title>
        <authorList>
            <person name="Matsumoto Y."/>
            <person name="Kinjo T."/>
            <person name="Motooka D."/>
            <person name="Nabeya D."/>
            <person name="Jung N."/>
            <person name="Uechi K."/>
            <person name="Horii T."/>
            <person name="Iida T."/>
            <person name="Fujita J."/>
            <person name="Nakamura S."/>
        </authorList>
    </citation>
    <scope>NUCLEOTIDE SEQUENCE [LARGE SCALE GENOMIC DNA]</scope>
    <source>
        <strain evidence="2 3">JCM 30725</strain>
    </source>
</reference>